<evidence type="ECO:0000313" key="9">
    <source>
        <dbReference type="Proteomes" id="UP001296104"/>
    </source>
</evidence>
<feature type="domain" description="DUF202" evidence="7">
    <location>
        <begin position="91"/>
        <end position="165"/>
    </location>
</feature>
<keyword evidence="9" id="KW-1185">Reference proteome</keyword>
<evidence type="ECO:0000256" key="1">
    <source>
        <dbReference type="ARBA" id="ARBA00004127"/>
    </source>
</evidence>
<gene>
    <name evidence="8" type="ORF">LECACI_7A006983</name>
</gene>
<keyword evidence="4 6" id="KW-0472">Membrane</keyword>
<dbReference type="PANTHER" id="PTHR34187:SF1">
    <property type="entry name" value="DUF202 DOMAIN-CONTAINING PROTEIN"/>
    <property type="match status" value="1"/>
</dbReference>
<name>A0AAI9ED93_9PEZI</name>
<feature type="region of interest" description="Disordered" evidence="5">
    <location>
        <begin position="1"/>
        <end position="66"/>
    </location>
</feature>
<dbReference type="EMBL" id="CAVMBE010000054">
    <property type="protein sequence ID" value="CAK4031825.1"/>
    <property type="molecule type" value="Genomic_DNA"/>
</dbReference>
<dbReference type="InterPro" id="IPR052053">
    <property type="entry name" value="IM_YidH-like"/>
</dbReference>
<dbReference type="Proteomes" id="UP001296104">
    <property type="component" value="Unassembled WGS sequence"/>
</dbReference>
<dbReference type="PANTHER" id="PTHR34187">
    <property type="entry name" value="FGR18P"/>
    <property type="match status" value="1"/>
</dbReference>
<keyword evidence="3 6" id="KW-1133">Transmembrane helix</keyword>
<feature type="compositionally biased region" description="Acidic residues" evidence="5">
    <location>
        <begin position="29"/>
        <end position="42"/>
    </location>
</feature>
<evidence type="ECO:0000259" key="7">
    <source>
        <dbReference type="Pfam" id="PF02656"/>
    </source>
</evidence>
<feature type="compositionally biased region" description="Polar residues" evidence="5">
    <location>
        <begin position="1"/>
        <end position="16"/>
    </location>
</feature>
<evidence type="ECO:0000256" key="5">
    <source>
        <dbReference type="SAM" id="MobiDB-lite"/>
    </source>
</evidence>
<evidence type="ECO:0000313" key="8">
    <source>
        <dbReference type="EMBL" id="CAK4031825.1"/>
    </source>
</evidence>
<reference evidence="8" key="1">
    <citation type="submission" date="2023-11" db="EMBL/GenBank/DDBJ databases">
        <authorList>
            <person name="Alioto T."/>
            <person name="Alioto T."/>
            <person name="Gomez Garrido J."/>
        </authorList>
    </citation>
    <scope>NUCLEOTIDE SEQUENCE</scope>
</reference>
<feature type="transmembrane region" description="Helical" evidence="6">
    <location>
        <begin position="180"/>
        <end position="204"/>
    </location>
</feature>
<evidence type="ECO:0000256" key="6">
    <source>
        <dbReference type="SAM" id="Phobius"/>
    </source>
</evidence>
<keyword evidence="2 6" id="KW-0812">Transmembrane</keyword>
<protein>
    <recommendedName>
        <fullName evidence="7">DUF202 domain-containing protein</fullName>
    </recommendedName>
</protein>
<feature type="transmembrane region" description="Helical" evidence="6">
    <location>
        <begin position="141"/>
        <end position="159"/>
    </location>
</feature>
<dbReference type="InterPro" id="IPR003807">
    <property type="entry name" value="DUF202"/>
</dbReference>
<feature type="transmembrane region" description="Helical" evidence="6">
    <location>
        <begin position="100"/>
        <end position="121"/>
    </location>
</feature>
<evidence type="ECO:0000256" key="4">
    <source>
        <dbReference type="ARBA" id="ARBA00023136"/>
    </source>
</evidence>
<comment type="caution">
    <text evidence="8">The sequence shown here is derived from an EMBL/GenBank/DDBJ whole genome shotgun (WGS) entry which is preliminary data.</text>
</comment>
<comment type="subcellular location">
    <subcellularLocation>
        <location evidence="1">Endomembrane system</location>
        <topology evidence="1">Multi-pass membrane protein</topology>
    </subcellularLocation>
</comment>
<dbReference type="Pfam" id="PF02656">
    <property type="entry name" value="DUF202"/>
    <property type="match status" value="1"/>
</dbReference>
<dbReference type="GO" id="GO:0012505">
    <property type="term" value="C:endomembrane system"/>
    <property type="evidence" value="ECO:0007669"/>
    <property type="project" value="UniProtKB-SubCell"/>
</dbReference>
<organism evidence="8 9">
    <name type="scientific">Lecanosticta acicola</name>
    <dbReference type="NCBI Taxonomy" id="111012"/>
    <lineage>
        <taxon>Eukaryota</taxon>
        <taxon>Fungi</taxon>
        <taxon>Dikarya</taxon>
        <taxon>Ascomycota</taxon>
        <taxon>Pezizomycotina</taxon>
        <taxon>Dothideomycetes</taxon>
        <taxon>Dothideomycetidae</taxon>
        <taxon>Mycosphaerellales</taxon>
        <taxon>Mycosphaerellaceae</taxon>
        <taxon>Lecanosticta</taxon>
    </lineage>
</organism>
<proteinExistence type="predicted"/>
<accession>A0AAI9ED93</accession>
<sequence length="210" mass="23364">MEQCNSKRVSGDSITQPEPAHLSGHGEEEAAEEEAEEDEEGNEREATELRPTNRRPARIISPGTDSEKWHHPFQKFWRHHVQVSVAHVDCRDHLANERTFLGYVRTSVALSVTGTIMAQLWRLQHSTSPDPVFGYFAVSKPLSAILQASALGVTLVGTARYFKQQSLMTKGRIQAGGWEILVIMIGVGLLVLTLLVVHVGIAIFKDVHHE</sequence>
<dbReference type="AlphaFoldDB" id="A0AAI9ED93"/>
<evidence type="ECO:0000256" key="2">
    <source>
        <dbReference type="ARBA" id="ARBA00022692"/>
    </source>
</evidence>
<evidence type="ECO:0000256" key="3">
    <source>
        <dbReference type="ARBA" id="ARBA00022989"/>
    </source>
</evidence>